<dbReference type="CDD" id="cd00082">
    <property type="entry name" value="HisKA"/>
    <property type="match status" value="1"/>
</dbReference>
<dbReference type="Pfam" id="PF12860">
    <property type="entry name" value="PAS_7"/>
    <property type="match status" value="2"/>
</dbReference>
<dbReference type="FunFam" id="3.30.565.10:FF:000010">
    <property type="entry name" value="Sensor histidine kinase RcsC"/>
    <property type="match status" value="1"/>
</dbReference>
<dbReference type="PANTHER" id="PTHR45339:SF1">
    <property type="entry name" value="HYBRID SIGNAL TRANSDUCTION HISTIDINE KINASE J"/>
    <property type="match status" value="1"/>
</dbReference>
<dbReference type="Pfam" id="PF00072">
    <property type="entry name" value="Response_reg"/>
    <property type="match status" value="1"/>
</dbReference>
<keyword evidence="5" id="KW-0547">Nucleotide-binding</keyword>
<dbReference type="InterPro" id="IPR036097">
    <property type="entry name" value="HisK_dim/P_sf"/>
</dbReference>
<evidence type="ECO:0000259" key="15">
    <source>
        <dbReference type="PROSITE" id="PS50112"/>
    </source>
</evidence>
<dbReference type="InterPro" id="IPR013656">
    <property type="entry name" value="PAS_4"/>
</dbReference>
<evidence type="ECO:0000256" key="3">
    <source>
        <dbReference type="ARBA" id="ARBA00022553"/>
    </source>
</evidence>
<dbReference type="Gene3D" id="3.30.565.10">
    <property type="entry name" value="Histidine kinase-like ATPase, C-terminal domain"/>
    <property type="match status" value="1"/>
</dbReference>
<evidence type="ECO:0000256" key="6">
    <source>
        <dbReference type="ARBA" id="ARBA00022777"/>
    </source>
</evidence>
<evidence type="ECO:0000313" key="17">
    <source>
        <dbReference type="Proteomes" id="UP000295351"/>
    </source>
</evidence>
<evidence type="ECO:0000259" key="14">
    <source>
        <dbReference type="PROSITE" id="PS50110"/>
    </source>
</evidence>
<evidence type="ECO:0000313" key="16">
    <source>
        <dbReference type="EMBL" id="TCN48305.1"/>
    </source>
</evidence>
<comment type="caution">
    <text evidence="16">The sequence shown here is derived from an EMBL/GenBank/DDBJ whole genome shotgun (WGS) entry which is preliminary data.</text>
</comment>
<keyword evidence="7" id="KW-0067">ATP-binding</keyword>
<dbReference type="PROSITE" id="PS50110">
    <property type="entry name" value="RESPONSE_REGULATORY"/>
    <property type="match status" value="2"/>
</dbReference>
<protein>
    <recommendedName>
        <fullName evidence="10">Sensory/regulatory protein RpfC</fullName>
        <ecNumber evidence="2">2.7.13.3</ecNumber>
    </recommendedName>
</protein>
<dbReference type="Gene3D" id="1.10.287.130">
    <property type="match status" value="1"/>
</dbReference>
<dbReference type="InterPro" id="IPR004358">
    <property type="entry name" value="Sig_transdc_His_kin-like_C"/>
</dbReference>
<dbReference type="SMART" id="SM00091">
    <property type="entry name" value="PAS"/>
    <property type="match status" value="4"/>
</dbReference>
<dbReference type="SMART" id="SM00388">
    <property type="entry name" value="HisKA"/>
    <property type="match status" value="1"/>
</dbReference>
<evidence type="ECO:0000256" key="4">
    <source>
        <dbReference type="ARBA" id="ARBA00022679"/>
    </source>
</evidence>
<dbReference type="CDD" id="cd16922">
    <property type="entry name" value="HATPase_EvgS-ArcB-TorS-like"/>
    <property type="match status" value="1"/>
</dbReference>
<evidence type="ECO:0000256" key="5">
    <source>
        <dbReference type="ARBA" id="ARBA00022741"/>
    </source>
</evidence>
<sequence>MAESQDELLVAACARVREHPHPAYVKSSELRYLAVNEAYARLFGHGAAEMIGLTSEEIGETPGHDDRDDPERRCLIFGNPERARYLHPFGGGSFEIAMKRERISATLSVLVGLFTPSVETLAATVAAAANANGDGGPPADIAASDREEAASADHVEHALDALGAGVGVFGADNRLRYANRSMREFYRVLVGEFADGPVSLAALTRALHDIEVGRTCEADRERWVAARLSSYDLPLHECVVRLAGGWSRLVTQRRPDGTLVALRIDVTALKENEGRLKQHSQEISLYRALLDELPVASFMRDENQRMIFANRAYVALTGRQPEELLGLTTLDMYPEQGEEFHAQNQQVLDTGELLETEIEYIRPDGSVLPTISRLYRVTTLDEKRYLIGSITDTTVLKKREGQLIEAQRQAEAARADIESIVESLPVGIVVVDETGNIELVNGAFEELWDGALPPMKGKPLDDVLRFQQAQGGISGEDGPHAEGYAACLSGIRAGKTPVREVAYANGRAVIEAGCAISGGRCLLTYIDITERRAREREVLETRGALEEVGSLVKDAVSSMSQGLLIIEDGVVVLSNEALSTMIAMPRELLQPGTLIKDVLQSCIDRKIGGFLGEQPVDASEFANILFTGKPASLTIFSGYQRWLRLDVTPTSRGRDVMVFSDITDLKSREDELRRLVTRAEMADKAKSEFLANMSHEIRTPMNGVLGMAELLAKSNLDTRQKTFIDIMVKSGNALLTIINDILDFSKIDAGQMTLRAVTFNPVEAIEDVATLLSAKAAEKDIELVVRGAANMPAMVMGDAGRFRQIVTNLVGNAVKFTDRGHVLIDLSSQMSGDGGVEIVIRVEDTGAGIPAEKMESIFEKFSQVDASSTRRHEGTGLGLAITDGLTRLFGGTLTATSEVGNGSAFTVRLPMALAVAALPARIVPARAPGARILVVDGHDLSRKASYDMLLDWGFDATAVASETEALAVLAAASDMGVSVDAILLDYRPDRAPDFVRMLREGAQTAGIAVIVLTSMSLPAEDTLLASPDIQAHLMKPVRADLLRETVSEVLRAMRGPKAPAQGAGEGKILPLRPHVAAPEVAAAEGEILDVLVAEDNEVNQILFTQMLMASGLRFRLVENGKEAVEVFRASRPGMILMDISMPVMNGLQASRAIREIESGSGRRVPIVAVTAHVLDGDREECLAAGMDDYLTKPISIEKLEEKLDRWLKRSGKEAVAGTLS</sequence>
<dbReference type="SMART" id="SM00448">
    <property type="entry name" value="REC"/>
    <property type="match status" value="2"/>
</dbReference>
<dbReference type="RefSeq" id="WP_133032668.1">
    <property type="nucleotide sequence ID" value="NZ_BAABEI010000012.1"/>
</dbReference>
<dbReference type="NCBIfam" id="TIGR00229">
    <property type="entry name" value="sensory_box"/>
    <property type="match status" value="1"/>
</dbReference>
<comment type="subunit">
    <text evidence="9">At low DSF concentrations, interacts with RpfF.</text>
</comment>
<dbReference type="SUPFAM" id="SSF52172">
    <property type="entry name" value="CheY-like"/>
    <property type="match status" value="2"/>
</dbReference>
<dbReference type="FunFam" id="1.10.287.130:FF:000002">
    <property type="entry name" value="Two-component osmosensing histidine kinase"/>
    <property type="match status" value="1"/>
</dbReference>
<evidence type="ECO:0000256" key="1">
    <source>
        <dbReference type="ARBA" id="ARBA00000085"/>
    </source>
</evidence>
<evidence type="ECO:0000256" key="9">
    <source>
        <dbReference type="ARBA" id="ARBA00064003"/>
    </source>
</evidence>
<dbReference type="CDD" id="cd17546">
    <property type="entry name" value="REC_hyHK_CKI1_RcsC-like"/>
    <property type="match status" value="1"/>
</dbReference>
<feature type="modified residue" description="4-aspartylphosphate" evidence="11">
    <location>
        <position position="985"/>
    </location>
</feature>
<evidence type="ECO:0000256" key="12">
    <source>
        <dbReference type="SAM" id="Coils"/>
    </source>
</evidence>
<dbReference type="SUPFAM" id="SSF55785">
    <property type="entry name" value="PYP-like sensor domain (PAS domain)"/>
    <property type="match status" value="2"/>
</dbReference>
<feature type="domain" description="Histidine kinase" evidence="13">
    <location>
        <begin position="692"/>
        <end position="913"/>
    </location>
</feature>
<feature type="domain" description="PAS" evidence="15">
    <location>
        <begin position="413"/>
        <end position="447"/>
    </location>
</feature>
<dbReference type="InterPro" id="IPR000014">
    <property type="entry name" value="PAS"/>
</dbReference>
<dbReference type="PRINTS" id="PR00344">
    <property type="entry name" value="BCTRLSENSOR"/>
</dbReference>
<dbReference type="SUPFAM" id="SSF55874">
    <property type="entry name" value="ATPase domain of HSP90 chaperone/DNA topoisomerase II/histidine kinase"/>
    <property type="match status" value="1"/>
</dbReference>
<dbReference type="GO" id="GO:0000155">
    <property type="term" value="F:phosphorelay sensor kinase activity"/>
    <property type="evidence" value="ECO:0007669"/>
    <property type="project" value="InterPro"/>
</dbReference>
<comment type="catalytic activity">
    <reaction evidence="1">
        <text>ATP + protein L-histidine = ADP + protein N-phospho-L-histidine.</text>
        <dbReference type="EC" id="2.7.13.3"/>
    </reaction>
</comment>
<dbReference type="InterPro" id="IPR005467">
    <property type="entry name" value="His_kinase_dom"/>
</dbReference>
<evidence type="ECO:0000256" key="8">
    <source>
        <dbReference type="ARBA" id="ARBA00023012"/>
    </source>
</evidence>
<dbReference type="CDD" id="cd00130">
    <property type="entry name" value="PAS"/>
    <property type="match status" value="2"/>
</dbReference>
<keyword evidence="4" id="KW-0808">Transferase</keyword>
<dbReference type="EMBL" id="SLVX01000001">
    <property type="protein sequence ID" value="TCN48305.1"/>
    <property type="molecule type" value="Genomic_DNA"/>
</dbReference>
<dbReference type="Pfam" id="PF00512">
    <property type="entry name" value="HisKA"/>
    <property type="match status" value="1"/>
</dbReference>
<dbReference type="Proteomes" id="UP000295351">
    <property type="component" value="Unassembled WGS sequence"/>
</dbReference>
<dbReference type="InterPro" id="IPR003661">
    <property type="entry name" value="HisK_dim/P_dom"/>
</dbReference>
<feature type="domain" description="Response regulatory" evidence="14">
    <location>
        <begin position="931"/>
        <end position="1050"/>
    </location>
</feature>
<dbReference type="SMART" id="SM00387">
    <property type="entry name" value="HATPase_c"/>
    <property type="match status" value="1"/>
</dbReference>
<proteinExistence type="predicted"/>
<dbReference type="PANTHER" id="PTHR45339">
    <property type="entry name" value="HYBRID SIGNAL TRANSDUCTION HISTIDINE KINASE J"/>
    <property type="match status" value="1"/>
</dbReference>
<keyword evidence="12" id="KW-0175">Coiled coil</keyword>
<dbReference type="Pfam" id="PF08448">
    <property type="entry name" value="PAS_4"/>
    <property type="match status" value="1"/>
</dbReference>
<feature type="coiled-coil region" evidence="12">
    <location>
        <begin position="396"/>
        <end position="423"/>
    </location>
</feature>
<dbReference type="AlphaFoldDB" id="A0A4R2D3U1"/>
<name>A0A4R2D3U1_SHIGR</name>
<evidence type="ECO:0000256" key="10">
    <source>
        <dbReference type="ARBA" id="ARBA00068150"/>
    </source>
</evidence>
<keyword evidence="3 11" id="KW-0597">Phosphoprotein</keyword>
<keyword evidence="8" id="KW-0902">Two-component regulatory system</keyword>
<dbReference type="Gene3D" id="3.40.50.2300">
    <property type="match status" value="2"/>
</dbReference>
<dbReference type="InterPro" id="IPR035965">
    <property type="entry name" value="PAS-like_dom_sf"/>
</dbReference>
<evidence type="ECO:0000256" key="11">
    <source>
        <dbReference type="PROSITE-ProRule" id="PRU00169"/>
    </source>
</evidence>
<dbReference type="EC" id="2.7.13.3" evidence="2"/>
<evidence type="ECO:0000256" key="2">
    <source>
        <dbReference type="ARBA" id="ARBA00012438"/>
    </source>
</evidence>
<feature type="domain" description="Response regulatory" evidence="14">
    <location>
        <begin position="1089"/>
        <end position="1207"/>
    </location>
</feature>
<keyword evidence="17" id="KW-1185">Reference proteome</keyword>
<dbReference type="SUPFAM" id="SSF47384">
    <property type="entry name" value="Homodimeric domain of signal transducing histidine kinase"/>
    <property type="match status" value="1"/>
</dbReference>
<dbReference type="Gene3D" id="3.30.450.20">
    <property type="entry name" value="PAS domain"/>
    <property type="match status" value="2"/>
</dbReference>
<keyword evidence="6 16" id="KW-0418">Kinase</keyword>
<dbReference type="Pfam" id="PF02518">
    <property type="entry name" value="HATPase_c"/>
    <property type="match status" value="1"/>
</dbReference>
<evidence type="ECO:0000256" key="7">
    <source>
        <dbReference type="ARBA" id="ARBA00022840"/>
    </source>
</evidence>
<dbReference type="PROSITE" id="PS50112">
    <property type="entry name" value="PAS"/>
    <property type="match status" value="2"/>
</dbReference>
<accession>A0A4R2D3U1</accession>
<dbReference type="InterPro" id="IPR011006">
    <property type="entry name" value="CheY-like_superfamily"/>
</dbReference>
<feature type="modified residue" description="4-aspartylphosphate" evidence="11">
    <location>
        <position position="1138"/>
    </location>
</feature>
<dbReference type="InterPro" id="IPR001789">
    <property type="entry name" value="Sig_transdc_resp-reg_receiver"/>
</dbReference>
<reference evidence="16 17" key="1">
    <citation type="submission" date="2019-03" db="EMBL/GenBank/DDBJ databases">
        <title>Genomic Encyclopedia of Type Strains, Phase IV (KMG-IV): sequencing the most valuable type-strain genomes for metagenomic binning, comparative biology and taxonomic classification.</title>
        <authorList>
            <person name="Goeker M."/>
        </authorList>
    </citation>
    <scope>NUCLEOTIDE SEQUENCE [LARGE SCALE GENOMIC DNA]</scope>
    <source>
        <strain evidence="16 17">DSM 18401</strain>
    </source>
</reference>
<evidence type="ECO:0000259" key="13">
    <source>
        <dbReference type="PROSITE" id="PS50109"/>
    </source>
</evidence>
<gene>
    <name evidence="16" type="ORF">EV665_10137</name>
</gene>
<dbReference type="PROSITE" id="PS50109">
    <property type="entry name" value="HIS_KIN"/>
    <property type="match status" value="1"/>
</dbReference>
<dbReference type="InterPro" id="IPR003594">
    <property type="entry name" value="HATPase_dom"/>
</dbReference>
<dbReference type="InterPro" id="IPR036890">
    <property type="entry name" value="HATPase_C_sf"/>
</dbReference>
<feature type="domain" description="PAS" evidence="15">
    <location>
        <begin position="282"/>
        <end position="351"/>
    </location>
</feature>
<organism evidence="16 17">
    <name type="scientific">Shinella granuli</name>
    <dbReference type="NCBI Taxonomy" id="323621"/>
    <lineage>
        <taxon>Bacteria</taxon>
        <taxon>Pseudomonadati</taxon>
        <taxon>Pseudomonadota</taxon>
        <taxon>Alphaproteobacteria</taxon>
        <taxon>Hyphomicrobiales</taxon>
        <taxon>Rhizobiaceae</taxon>
        <taxon>Shinella</taxon>
    </lineage>
</organism>
<dbReference type="GO" id="GO:0005524">
    <property type="term" value="F:ATP binding"/>
    <property type="evidence" value="ECO:0007669"/>
    <property type="project" value="UniProtKB-KW"/>
</dbReference>